<dbReference type="InterPro" id="IPR049917">
    <property type="entry name" value="Xis_Gifsy_1-like"/>
</dbReference>
<reference evidence="2" key="1">
    <citation type="submission" date="2017-09" db="EMBL/GenBank/DDBJ databases">
        <title>FDA dAtabase for Regulatory Grade micrObial Sequences (FDA-ARGOS): Supporting development and validation of Infectious Disease Dx tests.</title>
        <authorList>
            <person name="Minogue T."/>
            <person name="Wolcott M."/>
            <person name="Wasieloski L."/>
            <person name="Aguilar W."/>
            <person name="Moore D."/>
            <person name="Tallon L."/>
            <person name="Sadzewicz L."/>
            <person name="Ott S."/>
            <person name="Zhao X."/>
            <person name="Nagaraj S."/>
            <person name="Vavikolanu K."/>
            <person name="Aluvathingal J."/>
            <person name="Nadendla S."/>
            <person name="Sichtig H."/>
        </authorList>
    </citation>
    <scope>NUCLEOTIDE SEQUENCE [LARGE SCALE GENOMIC DNA]</scope>
    <source>
        <strain evidence="2">FDAARGOS_387</strain>
    </source>
</reference>
<dbReference type="Proteomes" id="UP000224974">
    <property type="component" value="Unassembled WGS sequence"/>
</dbReference>
<name>A0A2C6DQJ6_9GAMM</name>
<dbReference type="AlphaFoldDB" id="A0A2C6DQJ6"/>
<accession>A0A2C6DQJ6</accession>
<evidence type="ECO:0000313" key="2">
    <source>
        <dbReference type="Proteomes" id="UP000224974"/>
    </source>
</evidence>
<proteinExistence type="predicted"/>
<dbReference type="NCBIfam" id="NF033499">
    <property type="entry name" value="Xis_Gifsy_1"/>
    <property type="match status" value="1"/>
</dbReference>
<keyword evidence="2" id="KW-1185">Reference proteome</keyword>
<protein>
    <submittedName>
        <fullName evidence="1">Excisionase</fullName>
    </submittedName>
</protein>
<organism evidence="1 2">
    <name type="scientific">Budvicia aquatica</name>
    <dbReference type="NCBI Taxonomy" id="82979"/>
    <lineage>
        <taxon>Bacteria</taxon>
        <taxon>Pseudomonadati</taxon>
        <taxon>Pseudomonadota</taxon>
        <taxon>Gammaproteobacteria</taxon>
        <taxon>Enterobacterales</taxon>
        <taxon>Budviciaceae</taxon>
        <taxon>Budvicia</taxon>
    </lineage>
</organism>
<dbReference type="EMBL" id="PDDX01000001">
    <property type="protein sequence ID" value="PHI31074.1"/>
    <property type="molecule type" value="Genomic_DNA"/>
</dbReference>
<evidence type="ECO:0000313" key="1">
    <source>
        <dbReference type="EMBL" id="PHI31074.1"/>
    </source>
</evidence>
<dbReference type="OrthoDB" id="6625165at2"/>
<comment type="caution">
    <text evidence="1">The sequence shown here is derived from an EMBL/GenBank/DDBJ whole genome shotgun (WGS) entry which is preliminary data.</text>
</comment>
<dbReference type="RefSeq" id="WP_099044215.1">
    <property type="nucleotide sequence ID" value="NZ_PDDX01000001.1"/>
</dbReference>
<sequence>MTDDLAWMSSAQVCAHLGISLRTLDRRRKKEVNPFPEPDYSDVGAENKWYRYKVIEWQHQETLLKRTAAPSLSNAARDLRGRIVNRE</sequence>
<gene>
    <name evidence="1" type="ORF">CRN84_17910</name>
</gene>